<accession>A0AAW3ZUU5</accession>
<dbReference type="AlphaFoldDB" id="A0AAW3ZUU5"/>
<keyword evidence="3" id="KW-0460">Magnesium</keyword>
<keyword evidence="2 6" id="KW-0378">Hydrolase</keyword>
<reference evidence="6 7" key="1">
    <citation type="submission" date="2015-08" db="EMBL/GenBank/DDBJ databases">
        <title>Comparative genomics of the Campylobacter concisus group.</title>
        <authorList>
            <person name="Yee E."/>
            <person name="Chapman M.H."/>
            <person name="Huynh S."/>
            <person name="Bono J.L."/>
            <person name="On S.L."/>
            <person name="St Leger J."/>
            <person name="Foster G."/>
            <person name="Parker C.T."/>
            <person name="Miller W.G."/>
        </authorList>
    </citation>
    <scope>NUCLEOTIDE SEQUENCE [LARGE SCALE GENOMIC DNA]</scope>
    <source>
        <strain evidence="6 7">RM9337</strain>
    </source>
</reference>
<proteinExistence type="predicted"/>
<sequence length="198" mass="22852">MDTTITDIKILECTDSKFVRPYRISFTQDGMRRNWDCVHVHDSVSILLYHENKDAFLLVKQFRPPIWYNLSKSGENYEEMGYTYELCAGLMDKGLSEEQTIKEEAIEEVGFKLYSVEKIAVTHGALGFGGNKQTMFYAAINDDMKIGSGGGIDGERIELVYLKLEQVREFMTNEQKIKSPGLLFAFMWWGNKFKRDIV</sequence>
<evidence type="ECO:0000256" key="2">
    <source>
        <dbReference type="ARBA" id="ARBA00022801"/>
    </source>
</evidence>
<feature type="binding site" evidence="3">
    <location>
        <position position="88"/>
    </location>
    <ligand>
        <name>Mg(2+)</name>
        <dbReference type="ChEBI" id="CHEBI:18420"/>
        <label>1</label>
    </ligand>
</feature>
<dbReference type="CDD" id="cd18887">
    <property type="entry name" value="NUDIX_UGPPase_Nudt14"/>
    <property type="match status" value="1"/>
</dbReference>
<keyword evidence="7" id="KW-1185">Reference proteome</keyword>
<comment type="cofactor">
    <cofactor evidence="1 3">
        <name>Mg(2+)</name>
        <dbReference type="ChEBI" id="CHEBI:18420"/>
    </cofactor>
</comment>
<feature type="binding site" evidence="3">
    <location>
        <position position="155"/>
    </location>
    <ligand>
        <name>Mg(2+)</name>
        <dbReference type="ChEBI" id="CHEBI:18420"/>
        <label>1</label>
    </ligand>
</feature>
<keyword evidence="3" id="KW-0479">Metal-binding</keyword>
<dbReference type="GO" id="GO:0046872">
    <property type="term" value="F:metal ion binding"/>
    <property type="evidence" value="ECO:0007669"/>
    <property type="project" value="UniProtKB-KW"/>
</dbReference>
<gene>
    <name evidence="6" type="ORF">CCAL9337_02780</name>
</gene>
<evidence type="ECO:0000256" key="3">
    <source>
        <dbReference type="PIRSR" id="PIRSR604385-2"/>
    </source>
</evidence>
<dbReference type="RefSeq" id="WP_169937404.1">
    <property type="nucleotide sequence ID" value="NZ_CP012545.1"/>
</dbReference>
<protein>
    <submittedName>
        <fullName evidence="6">NUDIX hydrolase</fullName>
    </submittedName>
</protein>
<dbReference type="NCBIfam" id="TIGR00052">
    <property type="entry name" value="nudix-type nucleoside diphosphatase, YffH/AdpP family"/>
    <property type="match status" value="1"/>
</dbReference>
<feature type="binding site" evidence="3">
    <location>
        <position position="108"/>
    </location>
    <ligand>
        <name>Mg(2+)</name>
        <dbReference type="ChEBI" id="CHEBI:18420"/>
        <label>1</label>
    </ligand>
</feature>
<dbReference type="PROSITE" id="PS51462">
    <property type="entry name" value="NUDIX"/>
    <property type="match status" value="1"/>
</dbReference>
<name>A0AAW3ZUU5_9BACT</name>
<evidence type="ECO:0000259" key="5">
    <source>
        <dbReference type="PROSITE" id="PS51462"/>
    </source>
</evidence>
<dbReference type="EMBL" id="LIWG01000002">
    <property type="protein sequence ID" value="MBE3607656.1"/>
    <property type="molecule type" value="Genomic_DNA"/>
</dbReference>
<dbReference type="PANTHER" id="PTHR11839">
    <property type="entry name" value="UDP/ADP-SUGAR PYROPHOSPHATASE"/>
    <property type="match status" value="1"/>
</dbReference>
<organism evidence="6 7">
    <name type="scientific">Campylobacter californiensis</name>
    <dbReference type="NCBI Taxonomy" id="1032243"/>
    <lineage>
        <taxon>Bacteria</taxon>
        <taxon>Pseudomonadati</taxon>
        <taxon>Campylobacterota</taxon>
        <taxon>Epsilonproteobacteria</taxon>
        <taxon>Campylobacterales</taxon>
        <taxon>Campylobacteraceae</taxon>
        <taxon>Campylobacter</taxon>
    </lineage>
</organism>
<dbReference type="InterPro" id="IPR000086">
    <property type="entry name" value="NUDIX_hydrolase_dom"/>
</dbReference>
<dbReference type="Gene3D" id="3.90.79.10">
    <property type="entry name" value="Nucleoside Triphosphate Pyrophosphohydrolase"/>
    <property type="match status" value="1"/>
</dbReference>
<dbReference type="InterPro" id="IPR015797">
    <property type="entry name" value="NUDIX_hydrolase-like_dom_sf"/>
</dbReference>
<feature type="binding site" evidence="3">
    <location>
        <position position="104"/>
    </location>
    <ligand>
        <name>Mg(2+)</name>
        <dbReference type="ChEBI" id="CHEBI:18420"/>
        <label>2</label>
    </ligand>
</feature>
<dbReference type="GO" id="GO:0008768">
    <property type="term" value="F:UDP-sugar diphosphatase activity"/>
    <property type="evidence" value="ECO:0007669"/>
    <property type="project" value="TreeGrafter"/>
</dbReference>
<evidence type="ECO:0000313" key="7">
    <source>
        <dbReference type="Proteomes" id="UP000650616"/>
    </source>
</evidence>
<comment type="caution">
    <text evidence="6">The sequence shown here is derived from an EMBL/GenBank/DDBJ whole genome shotgun (WGS) entry which is preliminary data.</text>
</comment>
<dbReference type="PANTHER" id="PTHR11839:SF15">
    <property type="entry name" value="URIDINE DIPHOSPHATE GLUCOSE PYROPHOSPHATASE NUDT14"/>
    <property type="match status" value="1"/>
</dbReference>
<dbReference type="GO" id="GO:0006753">
    <property type="term" value="P:nucleoside phosphate metabolic process"/>
    <property type="evidence" value="ECO:0007669"/>
    <property type="project" value="TreeGrafter"/>
</dbReference>
<evidence type="ECO:0000256" key="4">
    <source>
        <dbReference type="PIRSR" id="PIRSR604385-3"/>
    </source>
</evidence>
<feature type="short sequence motif" description="Nudix box" evidence="4">
    <location>
        <begin position="89"/>
        <end position="111"/>
    </location>
</feature>
<evidence type="ECO:0000313" key="6">
    <source>
        <dbReference type="EMBL" id="MBE3607656.1"/>
    </source>
</evidence>
<dbReference type="GO" id="GO:0019693">
    <property type="term" value="P:ribose phosphate metabolic process"/>
    <property type="evidence" value="ECO:0007669"/>
    <property type="project" value="TreeGrafter"/>
</dbReference>
<dbReference type="Proteomes" id="UP000650616">
    <property type="component" value="Unassembled WGS sequence"/>
</dbReference>
<dbReference type="SUPFAM" id="SSF55811">
    <property type="entry name" value="Nudix"/>
    <property type="match status" value="1"/>
</dbReference>
<dbReference type="InterPro" id="IPR004385">
    <property type="entry name" value="NDP_pyrophosphatase"/>
</dbReference>
<feature type="domain" description="Nudix hydrolase" evidence="5">
    <location>
        <begin position="39"/>
        <end position="184"/>
    </location>
</feature>
<evidence type="ECO:0000256" key="1">
    <source>
        <dbReference type="ARBA" id="ARBA00001946"/>
    </source>
</evidence>